<reference evidence="3 4" key="1">
    <citation type="submission" date="2016-10" db="EMBL/GenBank/DDBJ databases">
        <authorList>
            <person name="de Groot N.N."/>
        </authorList>
    </citation>
    <scope>NUCLEOTIDE SEQUENCE [LARGE SCALE GENOMIC DNA]</scope>
    <source>
        <strain evidence="3 4">DSM 24956</strain>
    </source>
</reference>
<dbReference type="RefSeq" id="WP_090123637.1">
    <property type="nucleotide sequence ID" value="NZ_FNNJ01000006.1"/>
</dbReference>
<keyword evidence="4" id="KW-1185">Reference proteome</keyword>
<protein>
    <recommendedName>
        <fullName evidence="2">DUF4878 domain-containing protein</fullName>
    </recommendedName>
</protein>
<dbReference type="InterPro" id="IPR024267">
    <property type="entry name" value="DUF4878"/>
</dbReference>
<name>A0A1H3C8H9_9FLAO</name>
<dbReference type="Pfam" id="PF12870">
    <property type="entry name" value="DUF4878"/>
    <property type="match status" value="1"/>
</dbReference>
<dbReference type="OrthoDB" id="54576at2"/>
<sequence>MKNFKILSLVLVFTTFCFMSCSSGSSPSDVVKKSYELIKKKNYEAVAKLYVKKNGEKLSEDEAKKIEGLLGMASKEIEKKGGYKGITIDSEEISEDGNSATVKHTIEYDNGKSNSETSKLLKVDGKWFILFTMN</sequence>
<dbReference type="EMBL" id="FNNJ01000006">
    <property type="protein sequence ID" value="SDX49819.1"/>
    <property type="molecule type" value="Genomic_DNA"/>
</dbReference>
<dbReference type="Gene3D" id="3.10.450.50">
    <property type="match status" value="1"/>
</dbReference>
<dbReference type="Proteomes" id="UP000199595">
    <property type="component" value="Unassembled WGS sequence"/>
</dbReference>
<evidence type="ECO:0000313" key="4">
    <source>
        <dbReference type="Proteomes" id="UP000199595"/>
    </source>
</evidence>
<dbReference type="AlphaFoldDB" id="A0A1H3C8H9"/>
<proteinExistence type="predicted"/>
<evidence type="ECO:0000313" key="3">
    <source>
        <dbReference type="EMBL" id="SDX49819.1"/>
    </source>
</evidence>
<feature type="chain" id="PRO_5011592754" description="DUF4878 domain-containing protein" evidence="1">
    <location>
        <begin position="20"/>
        <end position="134"/>
    </location>
</feature>
<accession>A0A1H3C8H9</accession>
<keyword evidence="1" id="KW-0732">Signal</keyword>
<feature type="domain" description="DUF4878" evidence="2">
    <location>
        <begin position="23"/>
        <end position="129"/>
    </location>
</feature>
<evidence type="ECO:0000256" key="1">
    <source>
        <dbReference type="SAM" id="SignalP"/>
    </source>
</evidence>
<dbReference type="STRING" id="762486.SAMN05444411_10674"/>
<organism evidence="3 4">
    <name type="scientific">Lutibacter oricola</name>
    <dbReference type="NCBI Taxonomy" id="762486"/>
    <lineage>
        <taxon>Bacteria</taxon>
        <taxon>Pseudomonadati</taxon>
        <taxon>Bacteroidota</taxon>
        <taxon>Flavobacteriia</taxon>
        <taxon>Flavobacteriales</taxon>
        <taxon>Flavobacteriaceae</taxon>
        <taxon>Lutibacter</taxon>
    </lineage>
</organism>
<gene>
    <name evidence="3" type="ORF">SAMN05444411_10674</name>
</gene>
<evidence type="ECO:0000259" key="2">
    <source>
        <dbReference type="Pfam" id="PF12870"/>
    </source>
</evidence>
<feature type="signal peptide" evidence="1">
    <location>
        <begin position="1"/>
        <end position="19"/>
    </location>
</feature>